<keyword evidence="1" id="KW-0696">RNA-directed RNA polymerase</keyword>
<dbReference type="InterPro" id="IPR007855">
    <property type="entry name" value="RDRP"/>
</dbReference>
<protein>
    <recommendedName>
        <fullName evidence="1">RNA-dependent RNA polymerase</fullName>
        <ecNumber evidence="1">2.7.7.48</ecNumber>
    </recommendedName>
</protein>
<evidence type="ECO:0000313" key="4">
    <source>
        <dbReference type="EMBL" id="RSH77647.1"/>
    </source>
</evidence>
<dbReference type="InterPro" id="IPR057596">
    <property type="entry name" value="RDRP_core"/>
</dbReference>
<dbReference type="GO" id="GO:0003723">
    <property type="term" value="F:RNA binding"/>
    <property type="evidence" value="ECO:0007669"/>
    <property type="project" value="UniProtKB-KW"/>
</dbReference>
<feature type="region of interest" description="Disordered" evidence="2">
    <location>
        <begin position="1"/>
        <end position="51"/>
    </location>
</feature>
<feature type="domain" description="RDRP core" evidence="3">
    <location>
        <begin position="375"/>
        <end position="938"/>
    </location>
</feature>
<dbReference type="EC" id="2.7.7.48" evidence="1"/>
<feature type="compositionally biased region" description="Basic and acidic residues" evidence="2">
    <location>
        <begin position="17"/>
        <end position="32"/>
    </location>
</feature>
<proteinExistence type="inferred from homology"/>
<dbReference type="Proteomes" id="UP000279236">
    <property type="component" value="Unassembled WGS sequence"/>
</dbReference>
<evidence type="ECO:0000313" key="5">
    <source>
        <dbReference type="Proteomes" id="UP000279236"/>
    </source>
</evidence>
<evidence type="ECO:0000256" key="1">
    <source>
        <dbReference type="RuleBase" id="RU363098"/>
    </source>
</evidence>
<dbReference type="AlphaFoldDB" id="A0A427XFV4"/>
<dbReference type="EMBL" id="RSCE01000015">
    <property type="protein sequence ID" value="RSH77647.1"/>
    <property type="molecule type" value="Genomic_DNA"/>
</dbReference>
<evidence type="ECO:0000259" key="3">
    <source>
        <dbReference type="Pfam" id="PF05183"/>
    </source>
</evidence>
<sequence length="1147" mass="129230">MAPRRGPPQRGSPQQAQKERQPHEPQHSDRTRLAYQFRRGNKNMDDDSDLEQSFPISSFALGSTRSESRAVKFMKGFGSGADETHSRLSFNTDRRWIYVYLIPTEFSTTPPAFLPLEMEIPFEDIVNGGVRVIRSQAVDGDLRRVTLTVTARRPARFYTNIPGERLMRRATERDFVFSVGPGESTAGRSVDEMKAKGYIIHEGHAGPLEVLSDDPYTVKVNAWLTWEFSFMLDAEGRHRFREKILNLDIEGKKDGLDLLAPMSRKVRVVPPEKMIHIDPNTLLARLPFRIRYLVEGLVSHGIIVPSEIPELTHLLDKNCGTNEAALDLKERVLTALFNEERIQKLSHIVFVRTKQLRKRRLRGDEHQVMVYKCLVTPTRVCLFPPESETSNDALRSNALKTDRFLRVQFADEDDRIQINVTVLDADTARPANGTIARVRRALNAGLNLAGRHYKFLAYGSSSAREHSCWFLAEDDNFTTHSVRRNLGFEQITEKIVAKHAARMGIPFSATRAVTIQTNVRNKKTDSYYVDGDQKVCYTDGVGLCGVRVARQAAKAFGFNGVDAYPSAIQIRCGGIKGVLSVWPDLCGSHDVAFRDSQIKFPTNRDVMKRGLNVVRFHRAFLNRQFILLLSHLGVPDRVFEQLFHDAIVRTRGLPQRFTAGLQTESDLRAAVGLSEFPIKELALAGFHHNPMFKDACRVLETRLLANLKWKARLEIKKSVYLIGIADELGVLKEGQVFCQYENPVEPDEGPVVVRGACAVMRAPALHPGDVRIVQAVDHPRLRHLRNVIVFSCRGKPLPNMLAGGDLDGDDYTLIWDDRLLPHFQEEPADYTAPPTLKVNHVTLDNVKEFFVDYIKNDILGQVSNAHLAHADRIGPQSPICLQLANQASIAVDFPKTGVPAKLGYEMRPKTWPDFMGKALFGTAKSNYESKKILGKLFRLAGDEPLFFPTDIRMIVPANREDKRLERYDLPASVLEDAYKLKDSVLGLMRRYRITEAEVVSGIILKNEQRRRGRDADLKEPVDQNYRTLVSNVLELADRFLVKRAFKGPLSPRMIYGIAAYQITYVDRVRDAVRDNLRKKNQPLSELLDEMTLDDATETGSVVGSTVDGATDGASSAYLSGPGPAPFISFPWVFWEALCDLPNVRVAN</sequence>
<dbReference type="STRING" id="105984.A0A427XFV4"/>
<dbReference type="RefSeq" id="XP_028472794.1">
    <property type="nucleotide sequence ID" value="XM_028618906.1"/>
</dbReference>
<dbReference type="GO" id="GO:0030422">
    <property type="term" value="P:siRNA processing"/>
    <property type="evidence" value="ECO:0007669"/>
    <property type="project" value="TreeGrafter"/>
</dbReference>
<dbReference type="OrthoDB" id="6513042at2759"/>
<keyword evidence="1" id="KW-0694">RNA-binding</keyword>
<gene>
    <name evidence="4" type="ORF">EHS24_003208</name>
</gene>
<dbReference type="GO" id="GO:0031380">
    <property type="term" value="C:nuclear RNA-directed RNA polymerase complex"/>
    <property type="evidence" value="ECO:0007669"/>
    <property type="project" value="TreeGrafter"/>
</dbReference>
<evidence type="ECO:0000256" key="2">
    <source>
        <dbReference type="SAM" id="MobiDB-lite"/>
    </source>
</evidence>
<keyword evidence="5" id="KW-1185">Reference proteome</keyword>
<reference evidence="4 5" key="1">
    <citation type="submission" date="2018-11" db="EMBL/GenBank/DDBJ databases">
        <title>Genome sequence of Apiotrichum porosum DSM 27194.</title>
        <authorList>
            <person name="Aliyu H."/>
            <person name="Gorte O."/>
            <person name="Ochsenreither K."/>
        </authorList>
    </citation>
    <scope>NUCLEOTIDE SEQUENCE [LARGE SCALE GENOMIC DNA]</scope>
    <source>
        <strain evidence="4 5">DSM 27194</strain>
    </source>
</reference>
<comment type="catalytic activity">
    <reaction evidence="1">
        <text>RNA(n) + a ribonucleoside 5'-triphosphate = RNA(n+1) + diphosphate</text>
        <dbReference type="Rhea" id="RHEA:21248"/>
        <dbReference type="Rhea" id="RHEA-COMP:14527"/>
        <dbReference type="Rhea" id="RHEA-COMP:17342"/>
        <dbReference type="ChEBI" id="CHEBI:33019"/>
        <dbReference type="ChEBI" id="CHEBI:61557"/>
        <dbReference type="ChEBI" id="CHEBI:140395"/>
        <dbReference type="EC" id="2.7.7.48"/>
    </reaction>
</comment>
<comment type="similarity">
    <text evidence="1">Belongs to the RdRP family.</text>
</comment>
<dbReference type="GO" id="GO:0003968">
    <property type="term" value="F:RNA-directed RNA polymerase activity"/>
    <property type="evidence" value="ECO:0007669"/>
    <property type="project" value="UniProtKB-KW"/>
</dbReference>
<dbReference type="PANTHER" id="PTHR23079:SF55">
    <property type="entry name" value="RNA-DIRECTED RNA POLYMERASE"/>
    <property type="match status" value="1"/>
</dbReference>
<keyword evidence="1" id="KW-0548">Nucleotidyltransferase</keyword>
<dbReference type="GeneID" id="39587751"/>
<organism evidence="4 5">
    <name type="scientific">Apiotrichum porosum</name>
    <dbReference type="NCBI Taxonomy" id="105984"/>
    <lineage>
        <taxon>Eukaryota</taxon>
        <taxon>Fungi</taxon>
        <taxon>Dikarya</taxon>
        <taxon>Basidiomycota</taxon>
        <taxon>Agaricomycotina</taxon>
        <taxon>Tremellomycetes</taxon>
        <taxon>Trichosporonales</taxon>
        <taxon>Trichosporonaceae</taxon>
        <taxon>Apiotrichum</taxon>
    </lineage>
</organism>
<dbReference type="PANTHER" id="PTHR23079">
    <property type="entry name" value="RNA-DEPENDENT RNA POLYMERASE"/>
    <property type="match status" value="1"/>
</dbReference>
<dbReference type="Pfam" id="PF05183">
    <property type="entry name" value="RdRP"/>
    <property type="match status" value="1"/>
</dbReference>
<accession>A0A427XFV4</accession>
<keyword evidence="1" id="KW-0808">Transferase</keyword>
<name>A0A427XFV4_9TREE</name>
<feature type="compositionally biased region" description="Low complexity" evidence="2">
    <location>
        <begin position="1"/>
        <end position="16"/>
    </location>
</feature>
<comment type="caution">
    <text evidence="4">The sequence shown here is derived from an EMBL/GenBank/DDBJ whole genome shotgun (WGS) entry which is preliminary data.</text>
</comment>